<dbReference type="SUPFAM" id="SSF54001">
    <property type="entry name" value="Cysteine proteinases"/>
    <property type="match status" value="1"/>
</dbReference>
<evidence type="ECO:0000256" key="2">
    <source>
        <dbReference type="SAM" id="SignalP"/>
    </source>
</evidence>
<protein>
    <submittedName>
        <fullName evidence="5">Counting factor associated protein D</fullName>
    </submittedName>
</protein>
<dbReference type="CDD" id="cd02248">
    <property type="entry name" value="Peptidase_C1A"/>
    <property type="match status" value="1"/>
</dbReference>
<proteinExistence type="inferred from homology"/>
<name>A0A6G1SI85_9ACAR</name>
<keyword evidence="2" id="KW-0732">Signal</keyword>
<dbReference type="GO" id="GO:0006508">
    <property type="term" value="P:proteolysis"/>
    <property type="evidence" value="ECO:0007669"/>
    <property type="project" value="InterPro"/>
</dbReference>
<evidence type="ECO:0000259" key="4">
    <source>
        <dbReference type="SMART" id="SM00848"/>
    </source>
</evidence>
<evidence type="ECO:0000256" key="1">
    <source>
        <dbReference type="ARBA" id="ARBA00008455"/>
    </source>
</evidence>
<feature type="chain" id="PRO_5026155115" evidence="2">
    <location>
        <begin position="20"/>
        <end position="347"/>
    </location>
</feature>
<feature type="signal peptide" evidence="2">
    <location>
        <begin position="1"/>
        <end position="19"/>
    </location>
</feature>
<dbReference type="InterPro" id="IPR039417">
    <property type="entry name" value="Peptidase_C1A_papain-like"/>
</dbReference>
<accession>A0A6G1SI85</accession>
<organism evidence="5">
    <name type="scientific">Aceria tosichella</name>
    <name type="common">wheat curl mite</name>
    <dbReference type="NCBI Taxonomy" id="561515"/>
    <lineage>
        <taxon>Eukaryota</taxon>
        <taxon>Metazoa</taxon>
        <taxon>Ecdysozoa</taxon>
        <taxon>Arthropoda</taxon>
        <taxon>Chelicerata</taxon>
        <taxon>Arachnida</taxon>
        <taxon>Acari</taxon>
        <taxon>Acariformes</taxon>
        <taxon>Trombidiformes</taxon>
        <taxon>Prostigmata</taxon>
        <taxon>Eupodina</taxon>
        <taxon>Eriophyoidea</taxon>
        <taxon>Eriophyidae</taxon>
        <taxon>Eriophyinae</taxon>
        <taxon>Aceriini</taxon>
        <taxon>Aceria</taxon>
    </lineage>
</organism>
<dbReference type="InterPro" id="IPR038765">
    <property type="entry name" value="Papain-like_cys_pep_sf"/>
</dbReference>
<gene>
    <name evidence="5" type="primary">cfaD_1</name>
    <name evidence="5" type="ORF">g.2262</name>
</gene>
<dbReference type="SMART" id="SM00848">
    <property type="entry name" value="Inhibitor_I29"/>
    <property type="match status" value="1"/>
</dbReference>
<comment type="similarity">
    <text evidence="1">Belongs to the peptidase C1 family.</text>
</comment>
<dbReference type="AlphaFoldDB" id="A0A6G1SI85"/>
<dbReference type="Gene3D" id="3.90.70.10">
    <property type="entry name" value="Cysteine proteinases"/>
    <property type="match status" value="1"/>
</dbReference>
<dbReference type="InterPro" id="IPR000668">
    <property type="entry name" value="Peptidase_C1A_C"/>
</dbReference>
<feature type="domain" description="Peptidase C1A papain C-terminal" evidence="3">
    <location>
        <begin position="130"/>
        <end position="346"/>
    </location>
</feature>
<feature type="domain" description="Cathepsin propeptide inhibitor" evidence="4">
    <location>
        <begin position="28"/>
        <end position="85"/>
    </location>
</feature>
<reference evidence="5" key="1">
    <citation type="submission" date="2018-10" db="EMBL/GenBank/DDBJ databases">
        <title>Transcriptome assembly of Aceria tosichella (Wheat curl mite) Type 2.</title>
        <authorList>
            <person name="Scully E.D."/>
            <person name="Geib S.M."/>
            <person name="Palmer N.A."/>
            <person name="Gupta A.K."/>
            <person name="Sarath G."/>
            <person name="Tatineni S."/>
        </authorList>
    </citation>
    <scope>NUCLEOTIDE SEQUENCE</scope>
    <source>
        <strain evidence="5">LincolnNE</strain>
    </source>
</reference>
<evidence type="ECO:0000259" key="3">
    <source>
        <dbReference type="SMART" id="SM00645"/>
    </source>
</evidence>
<dbReference type="InterPro" id="IPR013201">
    <property type="entry name" value="Prot_inhib_I29"/>
</dbReference>
<dbReference type="GO" id="GO:0008234">
    <property type="term" value="F:cysteine-type peptidase activity"/>
    <property type="evidence" value="ECO:0007669"/>
    <property type="project" value="InterPro"/>
</dbReference>
<dbReference type="InterPro" id="IPR013128">
    <property type="entry name" value="Peptidase_C1A"/>
</dbReference>
<dbReference type="SMART" id="SM00645">
    <property type="entry name" value="Pept_C1"/>
    <property type="match status" value="1"/>
</dbReference>
<sequence length="347" mass="38979">MRAIVALLALVCLGELVVARHDSSLLEWAQYKRQYGKVYGTPEEDRHRFTLFLASKERIRQHNANERASYKLGLNALSDWAPDELATMRAGGRQNSTIGSLINCRRPEAANDDDGSDAFLETLLNDPAPIPVEIDWRKVPNRVTPVKDRKFKTCFYGDYLFAITGVLEGQQVVRNFTKELVPLSEQQIIDCALHSTGCDSRGPSGIGAFHDVTRIGGIMSEKDYPFITKRDYCRFDMRKATMKLAGCQEVTGDENLRKLVARFGPVFVGHGYIGNFIDYKSGIFDDPTCSVEVYYYGLVIGYGHDPKVGDYWILKNSLSSSWGEDGYYRIKRGLCGIGKVLTIIPTF</sequence>
<dbReference type="EMBL" id="GGYP01005106">
    <property type="protein sequence ID" value="MDE49877.1"/>
    <property type="molecule type" value="Transcribed_RNA"/>
</dbReference>
<dbReference type="Pfam" id="PF00112">
    <property type="entry name" value="Peptidase_C1"/>
    <property type="match status" value="1"/>
</dbReference>
<dbReference type="Pfam" id="PF08246">
    <property type="entry name" value="Inhibitor_I29"/>
    <property type="match status" value="1"/>
</dbReference>
<dbReference type="PANTHER" id="PTHR12411">
    <property type="entry name" value="CYSTEINE PROTEASE FAMILY C1-RELATED"/>
    <property type="match status" value="1"/>
</dbReference>
<evidence type="ECO:0000313" key="5">
    <source>
        <dbReference type="EMBL" id="MDE49877.1"/>
    </source>
</evidence>